<dbReference type="RefSeq" id="WP_406858474.1">
    <property type="nucleotide sequence ID" value="NZ_CP157484.1"/>
</dbReference>
<organism evidence="1">
    <name type="scientific">Alsobacter sp. KACC 23698</name>
    <dbReference type="NCBI Taxonomy" id="3149229"/>
    <lineage>
        <taxon>Bacteria</taxon>
        <taxon>Pseudomonadati</taxon>
        <taxon>Pseudomonadota</taxon>
        <taxon>Alphaproteobacteria</taxon>
        <taxon>Hyphomicrobiales</taxon>
        <taxon>Alsobacteraceae</taxon>
        <taxon>Alsobacter</taxon>
    </lineage>
</organism>
<gene>
    <name evidence="1" type="ORF">ABEG18_12940</name>
</gene>
<dbReference type="AlphaFoldDB" id="A0AAU7JN06"/>
<evidence type="ECO:0000313" key="1">
    <source>
        <dbReference type="EMBL" id="XBO41620.1"/>
    </source>
</evidence>
<dbReference type="EMBL" id="CP157484">
    <property type="protein sequence ID" value="XBO41620.1"/>
    <property type="molecule type" value="Genomic_DNA"/>
</dbReference>
<accession>A0AAU7JN06</accession>
<reference evidence="1" key="1">
    <citation type="submission" date="2024-05" db="EMBL/GenBank/DDBJ databases">
        <authorList>
            <person name="Kim S."/>
            <person name="Heo J."/>
            <person name="Choi H."/>
            <person name="Choi Y."/>
            <person name="Kwon S.-W."/>
            <person name="Kim Y."/>
        </authorList>
    </citation>
    <scope>NUCLEOTIDE SEQUENCE</scope>
    <source>
        <strain evidence="1">KACC 23698</strain>
    </source>
</reference>
<proteinExistence type="predicted"/>
<name>A0AAU7JN06_9HYPH</name>
<protein>
    <submittedName>
        <fullName evidence="1">Uncharacterized protein</fullName>
    </submittedName>
</protein>
<sequence>MQTFFDNVTYGTTKAPNAPIATDYVDARVLGAGASEAHPIPSGAQMVNFSADGDFFAKFGTSIVTAAVPGADVANGSASMLNPGTRRIPAGATHIALIASAARVVTLEFWG</sequence>